<dbReference type="InterPro" id="IPR035952">
    <property type="entry name" value="Rhomboid-like_sf"/>
</dbReference>
<feature type="transmembrane region" description="Helical" evidence="8">
    <location>
        <begin position="66"/>
        <end position="85"/>
    </location>
</feature>
<evidence type="ECO:0000313" key="10">
    <source>
        <dbReference type="EMBL" id="MBB1520047.1"/>
    </source>
</evidence>
<dbReference type="Proteomes" id="UP000581189">
    <property type="component" value="Unassembled WGS sequence"/>
</dbReference>
<evidence type="ECO:0000256" key="1">
    <source>
        <dbReference type="ARBA" id="ARBA00004141"/>
    </source>
</evidence>
<accession>A0A7W4H564</accession>
<dbReference type="GO" id="GO:0016020">
    <property type="term" value="C:membrane"/>
    <property type="evidence" value="ECO:0007669"/>
    <property type="project" value="UniProtKB-SubCell"/>
</dbReference>
<keyword evidence="11" id="KW-1185">Reference proteome</keyword>
<feature type="domain" description="Peptidase S54 rhomboid" evidence="9">
    <location>
        <begin position="31"/>
        <end position="160"/>
    </location>
</feature>
<dbReference type="EMBL" id="JACJFN010000003">
    <property type="protein sequence ID" value="MBB1520047.1"/>
    <property type="molecule type" value="Genomic_DNA"/>
</dbReference>
<evidence type="ECO:0000256" key="7">
    <source>
        <dbReference type="ARBA" id="ARBA00023136"/>
    </source>
</evidence>
<reference evidence="10 11" key="1">
    <citation type="submission" date="2020-08" db="EMBL/GenBank/DDBJ databases">
        <authorList>
            <person name="Kim C.M."/>
        </authorList>
    </citation>
    <scope>NUCLEOTIDE SEQUENCE [LARGE SCALE GENOMIC DNA]</scope>
    <source>
        <strain evidence="10 11">SR9</strain>
    </source>
</reference>
<comment type="caution">
    <text evidence="10">The sequence shown here is derived from an EMBL/GenBank/DDBJ whole genome shotgun (WGS) entry which is preliminary data.</text>
</comment>
<keyword evidence="3 10" id="KW-0645">Protease</keyword>
<evidence type="ECO:0000256" key="2">
    <source>
        <dbReference type="ARBA" id="ARBA00009045"/>
    </source>
</evidence>
<proteinExistence type="inferred from homology"/>
<dbReference type="InterPro" id="IPR022764">
    <property type="entry name" value="Peptidase_S54_rhomboid_dom"/>
</dbReference>
<evidence type="ECO:0000256" key="8">
    <source>
        <dbReference type="SAM" id="Phobius"/>
    </source>
</evidence>
<evidence type="ECO:0000259" key="9">
    <source>
        <dbReference type="Pfam" id="PF01694"/>
    </source>
</evidence>
<evidence type="ECO:0000256" key="6">
    <source>
        <dbReference type="ARBA" id="ARBA00022989"/>
    </source>
</evidence>
<dbReference type="Gene3D" id="1.20.1540.10">
    <property type="entry name" value="Rhomboid-like"/>
    <property type="match status" value="1"/>
</dbReference>
<feature type="transmembrane region" description="Helical" evidence="8">
    <location>
        <begin position="91"/>
        <end position="110"/>
    </location>
</feature>
<dbReference type="GO" id="GO:0006508">
    <property type="term" value="P:proteolysis"/>
    <property type="evidence" value="ECO:0007669"/>
    <property type="project" value="UniProtKB-KW"/>
</dbReference>
<protein>
    <submittedName>
        <fullName evidence="10">Rhomboid family intramembrane serine protease</fullName>
    </submittedName>
</protein>
<keyword evidence="5" id="KW-0378">Hydrolase</keyword>
<keyword evidence="4 8" id="KW-0812">Transmembrane</keyword>
<evidence type="ECO:0000256" key="4">
    <source>
        <dbReference type="ARBA" id="ARBA00022692"/>
    </source>
</evidence>
<dbReference type="Pfam" id="PF01694">
    <property type="entry name" value="Rhomboid"/>
    <property type="match status" value="1"/>
</dbReference>
<dbReference type="RefSeq" id="WP_182834541.1">
    <property type="nucleotide sequence ID" value="NZ_JACJFN010000003.1"/>
</dbReference>
<evidence type="ECO:0000313" key="11">
    <source>
        <dbReference type="Proteomes" id="UP000581189"/>
    </source>
</evidence>
<gene>
    <name evidence="10" type="ORF">H3H45_12415</name>
</gene>
<feature type="transmembrane region" description="Helical" evidence="8">
    <location>
        <begin position="38"/>
        <end position="59"/>
    </location>
</feature>
<organism evidence="10 11">
    <name type="scientific">Aquipseudomonas guryensis</name>
    <dbReference type="NCBI Taxonomy" id="2759165"/>
    <lineage>
        <taxon>Bacteria</taxon>
        <taxon>Pseudomonadati</taxon>
        <taxon>Pseudomonadota</taxon>
        <taxon>Gammaproteobacteria</taxon>
        <taxon>Pseudomonadales</taxon>
        <taxon>Pseudomonadaceae</taxon>
        <taxon>Aquipseudomonas</taxon>
    </lineage>
</organism>
<evidence type="ECO:0000256" key="5">
    <source>
        <dbReference type="ARBA" id="ARBA00022801"/>
    </source>
</evidence>
<comment type="similarity">
    <text evidence="2">Belongs to the peptidase S54 family.</text>
</comment>
<comment type="subcellular location">
    <subcellularLocation>
        <location evidence="1">Membrane</location>
        <topology evidence="1">Multi-pass membrane protein</topology>
    </subcellularLocation>
</comment>
<keyword evidence="7 8" id="KW-0472">Membrane</keyword>
<dbReference type="GO" id="GO:0004252">
    <property type="term" value="F:serine-type endopeptidase activity"/>
    <property type="evidence" value="ECO:0007669"/>
    <property type="project" value="InterPro"/>
</dbReference>
<feature type="transmembrane region" description="Helical" evidence="8">
    <location>
        <begin position="117"/>
        <end position="136"/>
    </location>
</feature>
<dbReference type="SUPFAM" id="SSF144091">
    <property type="entry name" value="Rhomboid-like"/>
    <property type="match status" value="1"/>
</dbReference>
<dbReference type="AlphaFoldDB" id="A0A7W4H564"/>
<dbReference type="PANTHER" id="PTHR43066:SF1">
    <property type="entry name" value="RHOMBOID PROTEIN 2"/>
    <property type="match status" value="1"/>
</dbReference>
<keyword evidence="6 8" id="KW-1133">Transmembrane helix</keyword>
<feature type="transmembrane region" description="Helical" evidence="8">
    <location>
        <begin position="142"/>
        <end position="159"/>
    </location>
</feature>
<sequence>MLALQLINSLSGNALNVWGVLPRYPASLPGILAAPWLHAGWLHLLNNLPGLLVLGWLVSLGSLQRFIAASAFIIVGSGLLVWLFARPGMHLGASGWLFGLWGLLLAQAWFQRSLGNLLVALLVLFYYGGWWFGLLPSQGVSFEYHLFGALCGVLYAALFRERARPAAS</sequence>
<evidence type="ECO:0000256" key="3">
    <source>
        <dbReference type="ARBA" id="ARBA00022670"/>
    </source>
</evidence>
<name>A0A7W4H564_9GAMM</name>
<dbReference type="PANTHER" id="PTHR43066">
    <property type="entry name" value="RHOMBOID-RELATED PROTEIN"/>
    <property type="match status" value="1"/>
</dbReference>